<protein>
    <recommendedName>
        <fullName evidence="3">Flagellin</fullName>
    </recommendedName>
</protein>
<organism evidence="6 7">
    <name type="scientific">Aliiroseovarius pelagivivens</name>
    <dbReference type="NCBI Taxonomy" id="1639690"/>
    <lineage>
        <taxon>Bacteria</taxon>
        <taxon>Pseudomonadati</taxon>
        <taxon>Pseudomonadota</taxon>
        <taxon>Alphaproteobacteria</taxon>
        <taxon>Rhodobacterales</taxon>
        <taxon>Paracoccaceae</taxon>
        <taxon>Aliiroseovarius</taxon>
    </lineage>
</organism>
<dbReference type="GO" id="GO:0009288">
    <property type="term" value="C:bacterial-type flagellum"/>
    <property type="evidence" value="ECO:0007669"/>
    <property type="project" value="UniProtKB-SubCell"/>
</dbReference>
<keyword evidence="3" id="KW-0964">Secreted</keyword>
<dbReference type="InterPro" id="IPR046358">
    <property type="entry name" value="Flagellin_C"/>
</dbReference>
<dbReference type="Gene3D" id="1.20.1330.10">
    <property type="entry name" value="f41 fragment of flagellin, N-terminal domain"/>
    <property type="match status" value="2"/>
</dbReference>
<keyword evidence="7" id="KW-1185">Reference proteome</keyword>
<feature type="domain" description="Flagellin N-terminal" evidence="4">
    <location>
        <begin position="4"/>
        <end position="138"/>
    </location>
</feature>
<evidence type="ECO:0000256" key="2">
    <source>
        <dbReference type="ARBA" id="ARBA00023143"/>
    </source>
</evidence>
<keyword evidence="6" id="KW-0966">Cell projection</keyword>
<reference evidence="7" key="1">
    <citation type="submission" date="2018-03" db="EMBL/GenBank/DDBJ databases">
        <authorList>
            <person name="Rodrigo-Torres L."/>
            <person name="Arahal R. D."/>
            <person name="Lucena T."/>
        </authorList>
    </citation>
    <scope>NUCLEOTIDE SEQUENCE [LARGE SCALE GENOMIC DNA]</scope>
    <source>
        <strain evidence="7">CECT 8811</strain>
    </source>
</reference>
<keyword evidence="2 3" id="KW-0975">Bacterial flagellum</keyword>
<dbReference type="SUPFAM" id="SSF64518">
    <property type="entry name" value="Phase 1 flagellin"/>
    <property type="match status" value="1"/>
</dbReference>
<feature type="domain" description="Flagellin C-terminal" evidence="5">
    <location>
        <begin position="345"/>
        <end position="429"/>
    </location>
</feature>
<comment type="function">
    <text evidence="3">Flagellin is the subunit protein which polymerizes to form the filaments of bacterial flagella.</text>
</comment>
<dbReference type="Pfam" id="PF00669">
    <property type="entry name" value="Flagellin_N"/>
    <property type="match status" value="1"/>
</dbReference>
<comment type="subcellular location">
    <subcellularLocation>
        <location evidence="3">Secreted</location>
    </subcellularLocation>
    <subcellularLocation>
        <location evidence="3">Bacterial flagellum</location>
    </subcellularLocation>
</comment>
<dbReference type="GO" id="GO:0005198">
    <property type="term" value="F:structural molecule activity"/>
    <property type="evidence" value="ECO:0007669"/>
    <property type="project" value="UniProtKB-UniRule"/>
</dbReference>
<dbReference type="PANTHER" id="PTHR42792:SF2">
    <property type="entry name" value="FLAGELLIN"/>
    <property type="match status" value="1"/>
</dbReference>
<dbReference type="EMBL" id="OMOI01000002">
    <property type="protein sequence ID" value="SPF78803.1"/>
    <property type="molecule type" value="Genomic_DNA"/>
</dbReference>
<evidence type="ECO:0000313" key="6">
    <source>
        <dbReference type="EMBL" id="SPF78803.1"/>
    </source>
</evidence>
<dbReference type="RefSeq" id="WP_108857790.1">
    <property type="nucleotide sequence ID" value="NZ_OMOI01000002.1"/>
</dbReference>
<evidence type="ECO:0000256" key="1">
    <source>
        <dbReference type="ARBA" id="ARBA00005709"/>
    </source>
</evidence>
<sequence>MSSILTNNSAMVALQTLKSINSNLASTQAEISTGKAVGSAKDNSAVWAISKVMEADVKGFKGISESLSLGESTVAVARQASETVTDLLTEIKGKIVAAQEDNVDRAKIQTDIVALRDQITSVVGAAQFNGLNLVDGSQSGTNSNGSVGVDVLSSLDRKADGSVVTSSIGVDAQNLSLTAGTDLAAAAASVGTDTGTAGVIDANDGGTNDSITLDTFAFLDTSGGATATEAVLPNAAGVDTAVNTGMVVGDQLSLTVGSVQGSYVVKEGDTAESVVAGMKNAMVAAGMDSSALTMDIDTNAGQLVITNETNADIAFSFEATRGSGGLSGLGTIDVSTSSGADAALGAIENMIQTSIDASASFGSVEGRIEIQSDFVGKLSDSLKSGIGALVDADMEAASAKLQALQVQQQLGTQALSIANQAPQNILSLFR</sequence>
<evidence type="ECO:0000313" key="7">
    <source>
        <dbReference type="Proteomes" id="UP000244911"/>
    </source>
</evidence>
<dbReference type="PANTHER" id="PTHR42792">
    <property type="entry name" value="FLAGELLIN"/>
    <property type="match status" value="1"/>
</dbReference>
<dbReference type="InterPro" id="IPR001492">
    <property type="entry name" value="Flagellin"/>
</dbReference>
<evidence type="ECO:0000256" key="3">
    <source>
        <dbReference type="RuleBase" id="RU362073"/>
    </source>
</evidence>
<dbReference type="Pfam" id="PF00700">
    <property type="entry name" value="Flagellin_C"/>
    <property type="match status" value="1"/>
</dbReference>
<evidence type="ECO:0000259" key="4">
    <source>
        <dbReference type="Pfam" id="PF00669"/>
    </source>
</evidence>
<dbReference type="AlphaFoldDB" id="A0A2R8ARW2"/>
<keyword evidence="6" id="KW-0282">Flagellum</keyword>
<dbReference type="InterPro" id="IPR001029">
    <property type="entry name" value="Flagellin_N"/>
</dbReference>
<dbReference type="Proteomes" id="UP000244911">
    <property type="component" value="Unassembled WGS sequence"/>
</dbReference>
<evidence type="ECO:0000259" key="5">
    <source>
        <dbReference type="Pfam" id="PF00700"/>
    </source>
</evidence>
<keyword evidence="6" id="KW-0969">Cilium</keyword>
<gene>
    <name evidence="6" type="primary">fliC</name>
    <name evidence="6" type="ORF">ALP8811_02735</name>
</gene>
<dbReference type="GO" id="GO:0005576">
    <property type="term" value="C:extracellular region"/>
    <property type="evidence" value="ECO:0007669"/>
    <property type="project" value="UniProtKB-SubCell"/>
</dbReference>
<name>A0A2R8ARW2_9RHOB</name>
<proteinExistence type="inferred from homology"/>
<accession>A0A2R8ARW2</accession>
<comment type="similarity">
    <text evidence="1 3">Belongs to the bacterial flagellin family.</text>
</comment>
<dbReference type="OrthoDB" id="8328560at2"/>